<evidence type="ECO:0000313" key="2">
    <source>
        <dbReference type="Proteomes" id="UP000189670"/>
    </source>
</evidence>
<accession>A0A1V1PAT7</accession>
<evidence type="ECO:0008006" key="3">
    <source>
        <dbReference type="Google" id="ProtNLM"/>
    </source>
</evidence>
<dbReference type="EMBL" id="ATBP01000220">
    <property type="protein sequence ID" value="ETR71805.1"/>
    <property type="molecule type" value="Genomic_DNA"/>
</dbReference>
<dbReference type="Proteomes" id="UP000189670">
    <property type="component" value="Unassembled WGS sequence"/>
</dbReference>
<dbReference type="PANTHER" id="PTHR35586">
    <property type="entry name" value="SLL1691 PROTEIN"/>
    <property type="match status" value="1"/>
</dbReference>
<proteinExistence type="predicted"/>
<evidence type="ECO:0000313" key="1">
    <source>
        <dbReference type="EMBL" id="ETR71805.1"/>
    </source>
</evidence>
<comment type="caution">
    <text evidence="1">The sequence shown here is derived from an EMBL/GenBank/DDBJ whole genome shotgun (WGS) entry which is preliminary data.</text>
</comment>
<name>A0A1V1PAT7_9BACT</name>
<gene>
    <name evidence="1" type="ORF">OMM_02215</name>
</gene>
<reference evidence="2" key="1">
    <citation type="submission" date="2012-11" db="EMBL/GenBank/DDBJ databases">
        <authorList>
            <person name="Lucero-Rivera Y.E."/>
            <person name="Tovar-Ramirez D."/>
        </authorList>
    </citation>
    <scope>NUCLEOTIDE SEQUENCE [LARGE SCALE GENOMIC DNA]</scope>
    <source>
        <strain evidence="2">Araruama</strain>
    </source>
</reference>
<dbReference type="PANTHER" id="PTHR35586:SF1">
    <property type="entry name" value="SLL1691 PROTEIN"/>
    <property type="match status" value="1"/>
</dbReference>
<dbReference type="AlphaFoldDB" id="A0A1V1PAT7"/>
<organism evidence="1 2">
    <name type="scientific">Candidatus Magnetoglobus multicellularis str. Araruama</name>
    <dbReference type="NCBI Taxonomy" id="890399"/>
    <lineage>
        <taxon>Bacteria</taxon>
        <taxon>Pseudomonadati</taxon>
        <taxon>Thermodesulfobacteriota</taxon>
        <taxon>Desulfobacteria</taxon>
        <taxon>Desulfobacterales</taxon>
        <taxon>Desulfobacteraceae</taxon>
        <taxon>Candidatus Magnetoglobus</taxon>
    </lineage>
</organism>
<protein>
    <recommendedName>
        <fullName evidence="3">Transposase (putative) YhgA-like domain-containing protein</fullName>
    </recommendedName>
</protein>
<sequence length="279" mass="33093">MDKELSKITTDAKTGIRYVDKLVKVWRKNGDETWVLLHIEVQGQPQDIFPERMFTYATRLRDRYQLMVVSLAILADDDPNWCPSKFTEELWGCRKLFEFPVIKLLDYHDKWKDLETSDNPFAVVVMAHLNMLETKNNHEQRLNRKIELTQKLYGMGYSEDKIFALFRFIDWLMVLPDDLTKTFNETISQNNEVLKMKYLTTIEQFALKEARLDAERRGEIRGEKRGEDRGKLIGQIALLDMMRQNNTLQHQQYEQMISPLYIQLQAFNDDTKSSRKRNT</sequence>